<dbReference type="AlphaFoldDB" id="A0A2S8BAQ4"/>
<sequence length="455" mass="49764">MGRVRWLLAACPCIMTKIAAPNTAALGERQAMPSKETNELLTRVEGDAPMGRMLRQHHWVPAVRAAKLVADGAPAHVRLFGRDYVAFRATDGRVGLLDEACPHRRASLLLARNEDCALTCIFHGWKIGVDGTLLDTPTQFHRKEAFAASVKVRRYPVREAGGLVWVWLGDDGEAPPFPEFEFTQLPPENIVVASAQIDCNWIQGLEAALDPVHVGILHSSFIGSGRGYLGLTSAATPYFQVLPKDFGLQVAALRPLGDGTTYVRVTSYVMPYYGFTPPNDPKLADRTVLIAVPVDDTHTRQFFVRYNLFGSPIDNHFAETVEASDPDNYTPFPGGKDAVWGQDREAMKNGHFTGFPRNIFSEDMVVQVSMGPITDRSEEHLSESDIGIVHGRRLLIEAACAFQEGKHPVGAPEGIDYRSVRAPTGLIKGGTDWQAELSTLEDAPTPEPSLAGEPG</sequence>
<evidence type="ECO:0000256" key="2">
    <source>
        <dbReference type="ARBA" id="ARBA00022723"/>
    </source>
</evidence>
<dbReference type="InterPro" id="IPR036922">
    <property type="entry name" value="Rieske_2Fe-2S_sf"/>
</dbReference>
<dbReference type="SUPFAM" id="SSF55961">
    <property type="entry name" value="Bet v1-like"/>
    <property type="match status" value="1"/>
</dbReference>
<dbReference type="EMBL" id="PHFW01000001">
    <property type="protein sequence ID" value="PQM29491.1"/>
    <property type="molecule type" value="Genomic_DNA"/>
</dbReference>
<dbReference type="Pfam" id="PF00355">
    <property type="entry name" value="Rieske"/>
    <property type="match status" value="1"/>
</dbReference>
<dbReference type="SUPFAM" id="SSF50022">
    <property type="entry name" value="ISP domain"/>
    <property type="match status" value="1"/>
</dbReference>
<evidence type="ECO:0000313" key="8">
    <source>
        <dbReference type="Proteomes" id="UP000238954"/>
    </source>
</evidence>
<reference evidence="8" key="1">
    <citation type="submission" date="2017-11" db="EMBL/GenBank/DDBJ databases">
        <title>The complete genome sequence of Sphingopyxis pomeranensis sp. nov. strain WS5A3p.</title>
        <authorList>
            <person name="Kaminski M.A."/>
        </authorList>
    </citation>
    <scope>NUCLEOTIDE SEQUENCE [LARGE SCALE GENOMIC DNA]</scope>
    <source>
        <strain evidence="8">WS5A3p</strain>
    </source>
</reference>
<dbReference type="GO" id="GO:0051537">
    <property type="term" value="F:2 iron, 2 sulfur cluster binding"/>
    <property type="evidence" value="ECO:0007669"/>
    <property type="project" value="UniProtKB-KW"/>
</dbReference>
<dbReference type="PROSITE" id="PS51296">
    <property type="entry name" value="RIESKE"/>
    <property type="match status" value="1"/>
</dbReference>
<evidence type="ECO:0000256" key="1">
    <source>
        <dbReference type="ARBA" id="ARBA00022714"/>
    </source>
</evidence>
<evidence type="ECO:0000256" key="5">
    <source>
        <dbReference type="ARBA" id="ARBA00023014"/>
    </source>
</evidence>
<dbReference type="Gene3D" id="3.90.380.10">
    <property type="entry name" value="Naphthalene 1,2-dioxygenase Alpha Subunit, Chain A, domain 1"/>
    <property type="match status" value="1"/>
</dbReference>
<dbReference type="InterPro" id="IPR045623">
    <property type="entry name" value="LigXa_C"/>
</dbReference>
<gene>
    <name evidence="7" type="ORF">CVO77_00765</name>
</gene>
<dbReference type="GO" id="GO:0046872">
    <property type="term" value="F:metal ion binding"/>
    <property type="evidence" value="ECO:0007669"/>
    <property type="project" value="UniProtKB-KW"/>
</dbReference>
<evidence type="ECO:0000256" key="4">
    <source>
        <dbReference type="ARBA" id="ARBA00023004"/>
    </source>
</evidence>
<evidence type="ECO:0000313" key="7">
    <source>
        <dbReference type="EMBL" id="PQM29491.1"/>
    </source>
</evidence>
<accession>A0A2S8BAQ4</accession>
<keyword evidence="8" id="KW-1185">Reference proteome</keyword>
<keyword evidence="2" id="KW-0479">Metal-binding</keyword>
<dbReference type="GO" id="GO:0016491">
    <property type="term" value="F:oxidoreductase activity"/>
    <property type="evidence" value="ECO:0007669"/>
    <property type="project" value="UniProtKB-KW"/>
</dbReference>
<dbReference type="Pfam" id="PF19301">
    <property type="entry name" value="LigXa_C"/>
    <property type="match status" value="1"/>
</dbReference>
<name>A0A2S8BAQ4_9SPHN</name>
<comment type="caution">
    <text evidence="7">The sequence shown here is derived from an EMBL/GenBank/DDBJ whole genome shotgun (WGS) entry which is preliminary data.</text>
</comment>
<dbReference type="Gene3D" id="2.102.10.10">
    <property type="entry name" value="Rieske [2Fe-2S] iron-sulphur domain"/>
    <property type="match status" value="1"/>
</dbReference>
<evidence type="ECO:0000259" key="6">
    <source>
        <dbReference type="PROSITE" id="PS51296"/>
    </source>
</evidence>
<dbReference type="InterPro" id="IPR017941">
    <property type="entry name" value="Rieske_2Fe-2S"/>
</dbReference>
<proteinExistence type="predicted"/>
<organism evidence="7 8">
    <name type="scientific">Sphingopyxis lindanitolerans</name>
    <dbReference type="NCBI Taxonomy" id="2054227"/>
    <lineage>
        <taxon>Bacteria</taxon>
        <taxon>Pseudomonadati</taxon>
        <taxon>Pseudomonadota</taxon>
        <taxon>Alphaproteobacteria</taxon>
        <taxon>Sphingomonadales</taxon>
        <taxon>Sphingomonadaceae</taxon>
        <taxon>Sphingopyxis</taxon>
    </lineage>
</organism>
<dbReference type="PANTHER" id="PTHR21266:SF59">
    <property type="entry name" value="BLR4922 PROTEIN"/>
    <property type="match status" value="1"/>
</dbReference>
<feature type="domain" description="Rieske" evidence="6">
    <location>
        <begin position="61"/>
        <end position="166"/>
    </location>
</feature>
<keyword evidence="5" id="KW-0411">Iron-sulfur</keyword>
<keyword evidence="1" id="KW-0001">2Fe-2S</keyword>
<keyword evidence="4" id="KW-0408">Iron</keyword>
<keyword evidence="3" id="KW-0560">Oxidoreductase</keyword>
<protein>
    <recommendedName>
        <fullName evidence="6">Rieske domain-containing protein</fullName>
    </recommendedName>
</protein>
<evidence type="ECO:0000256" key="3">
    <source>
        <dbReference type="ARBA" id="ARBA00023002"/>
    </source>
</evidence>
<dbReference type="CDD" id="cd08878">
    <property type="entry name" value="RHO_alpha_C_DMO-like"/>
    <property type="match status" value="1"/>
</dbReference>
<dbReference type="PANTHER" id="PTHR21266">
    <property type="entry name" value="IRON-SULFUR DOMAIN CONTAINING PROTEIN"/>
    <property type="match status" value="1"/>
</dbReference>
<dbReference type="Proteomes" id="UP000238954">
    <property type="component" value="Chromosome"/>
</dbReference>
<dbReference type="InterPro" id="IPR050584">
    <property type="entry name" value="Cholesterol_7-desaturase"/>
</dbReference>